<feature type="transmembrane region" description="Helical" evidence="2">
    <location>
        <begin position="63"/>
        <end position="87"/>
    </location>
</feature>
<protein>
    <submittedName>
        <fullName evidence="3">Uncharacterized protein</fullName>
    </submittedName>
</protein>
<keyword evidence="2" id="KW-0472">Membrane</keyword>
<evidence type="ECO:0000256" key="1">
    <source>
        <dbReference type="SAM" id="MobiDB-lite"/>
    </source>
</evidence>
<keyword evidence="4" id="KW-1185">Reference proteome</keyword>
<dbReference type="Proteomes" id="UP000295399">
    <property type="component" value="Unassembled WGS sequence"/>
</dbReference>
<feature type="transmembrane region" description="Helical" evidence="2">
    <location>
        <begin position="108"/>
        <end position="127"/>
    </location>
</feature>
<feature type="transmembrane region" description="Helical" evidence="2">
    <location>
        <begin position="37"/>
        <end position="57"/>
    </location>
</feature>
<comment type="caution">
    <text evidence="3">The sequence shown here is derived from an EMBL/GenBank/DDBJ whole genome shotgun (WGS) entry which is preliminary data.</text>
</comment>
<reference evidence="3 4" key="1">
    <citation type="submission" date="2019-03" db="EMBL/GenBank/DDBJ databases">
        <title>Genomic Encyclopedia of Type Strains, Phase IV (KMG-IV): sequencing the most valuable type-strain genomes for metagenomic binning, comparative biology and taxonomic classification.</title>
        <authorList>
            <person name="Goeker M."/>
        </authorList>
    </citation>
    <scope>NUCLEOTIDE SEQUENCE [LARGE SCALE GENOMIC DNA]</scope>
    <source>
        <strain evidence="3 4">DSM 2132</strain>
    </source>
</reference>
<feature type="compositionally biased region" description="Low complexity" evidence="1">
    <location>
        <begin position="304"/>
        <end position="316"/>
    </location>
</feature>
<keyword evidence="2" id="KW-1133">Transmembrane helix</keyword>
<keyword evidence="2" id="KW-0812">Transmembrane</keyword>
<feature type="transmembrane region" description="Helical" evidence="2">
    <location>
        <begin position="133"/>
        <end position="151"/>
    </location>
</feature>
<evidence type="ECO:0000256" key="2">
    <source>
        <dbReference type="SAM" id="Phobius"/>
    </source>
</evidence>
<gene>
    <name evidence="3" type="ORF">EV659_10255</name>
</gene>
<dbReference type="AlphaFoldDB" id="A0A4R2PPH2"/>
<dbReference type="RefSeq" id="WP_132707243.1">
    <property type="nucleotide sequence ID" value="NZ_JACIGF010000002.1"/>
</dbReference>
<dbReference type="EMBL" id="SLXO01000002">
    <property type="protein sequence ID" value="TCP37650.1"/>
    <property type="molecule type" value="Genomic_DNA"/>
</dbReference>
<sequence>MGNHVLEVFLLSVSLCGFASAALILGFLSWHWRWRGLPLWISLSCAFMTLTLLGQLVDLTRAAGGLAIFVRLCFPFYGLFLMIGCVVEPAGSPVPGAPRAGAAGRMPVLVAATAVLAGALALAARTWPALDLAFFLWNAGLLGVCAVALLGQARRAPALYGVLAALLVAQAVALVVLGIGYVNRLRLPVWEGLLGVLAVGLAAALVLFVLHRRTTATAAMMRQSLYAKRVAETAYGARLGCLAAIVDGSRQTLADLDGLLALPVEGPHRLDAEGFARIAGLGRRYLATVETALSQAKLPEDPIADWAPDRAAGPDAADPDRRRARRR</sequence>
<feature type="transmembrane region" description="Helical" evidence="2">
    <location>
        <begin position="158"/>
        <end position="181"/>
    </location>
</feature>
<proteinExistence type="predicted"/>
<organism evidence="3 4">
    <name type="scientific">Rhodothalassium salexigens DSM 2132</name>
    <dbReference type="NCBI Taxonomy" id="1188247"/>
    <lineage>
        <taxon>Bacteria</taxon>
        <taxon>Pseudomonadati</taxon>
        <taxon>Pseudomonadota</taxon>
        <taxon>Alphaproteobacteria</taxon>
        <taxon>Rhodothalassiales</taxon>
        <taxon>Rhodothalassiaceae</taxon>
        <taxon>Rhodothalassium</taxon>
    </lineage>
</organism>
<name>A0A4R2PPH2_RHOSA</name>
<feature type="region of interest" description="Disordered" evidence="1">
    <location>
        <begin position="304"/>
        <end position="327"/>
    </location>
</feature>
<accession>A0A4R2PPH2</accession>
<feature type="transmembrane region" description="Helical" evidence="2">
    <location>
        <begin position="6"/>
        <end position="30"/>
    </location>
</feature>
<feature type="transmembrane region" description="Helical" evidence="2">
    <location>
        <begin position="193"/>
        <end position="211"/>
    </location>
</feature>
<evidence type="ECO:0000313" key="3">
    <source>
        <dbReference type="EMBL" id="TCP37650.1"/>
    </source>
</evidence>
<evidence type="ECO:0000313" key="4">
    <source>
        <dbReference type="Proteomes" id="UP000295399"/>
    </source>
</evidence>
<dbReference type="InParanoid" id="A0A4R2PPH2"/>